<dbReference type="EMBL" id="CAFBJG010000013">
    <property type="protein sequence ID" value="CAB4847890.1"/>
    <property type="molecule type" value="Genomic_DNA"/>
</dbReference>
<gene>
    <name evidence="1" type="ORF">UFOPK3282_00230</name>
</gene>
<dbReference type="PANTHER" id="PTHR34374">
    <property type="entry name" value="LARGE RIBOSOMAL RNA SUBUNIT ACCUMULATION PROTEIN YCED HOMOLOG 1, CHLOROPLASTIC"/>
    <property type="match status" value="1"/>
</dbReference>
<name>A0A6J7BR48_9ZZZZ</name>
<proteinExistence type="predicted"/>
<dbReference type="AlphaFoldDB" id="A0A6J7BR48"/>
<sequence>MARSVFIFNTHDLPHRAGEMREYQLSLEMTEPLGVDLLSIKTGEKIDIDLRITSVDEGVLATGEVTGVATGECGRCLDPIDWPIDEPFTELFYYETAASRAAEKGKKNTKHNDRKDEKKEIDLDEDELTYMIGDEINLELPIRDAIILNLPVNPLCDEECPGLCQGCGEKWINLPEGHAHNPEDPRWAALKGLDL</sequence>
<accession>A0A6J7BR48</accession>
<dbReference type="PANTHER" id="PTHR34374:SF1">
    <property type="entry name" value="LARGE RIBOSOMAL RNA SUBUNIT ACCUMULATION PROTEIN YCED HOMOLOG 1, CHLOROPLASTIC"/>
    <property type="match status" value="1"/>
</dbReference>
<evidence type="ECO:0000313" key="1">
    <source>
        <dbReference type="EMBL" id="CAB4847890.1"/>
    </source>
</evidence>
<organism evidence="1">
    <name type="scientific">freshwater metagenome</name>
    <dbReference type="NCBI Taxonomy" id="449393"/>
    <lineage>
        <taxon>unclassified sequences</taxon>
        <taxon>metagenomes</taxon>
        <taxon>ecological metagenomes</taxon>
    </lineage>
</organism>
<dbReference type="Pfam" id="PF02620">
    <property type="entry name" value="YceD"/>
    <property type="match status" value="1"/>
</dbReference>
<dbReference type="InterPro" id="IPR003772">
    <property type="entry name" value="YceD"/>
</dbReference>
<protein>
    <submittedName>
        <fullName evidence="1">Unannotated protein</fullName>
    </submittedName>
</protein>
<reference evidence="1" key="1">
    <citation type="submission" date="2020-05" db="EMBL/GenBank/DDBJ databases">
        <authorList>
            <person name="Chiriac C."/>
            <person name="Salcher M."/>
            <person name="Ghai R."/>
            <person name="Kavagutti S V."/>
        </authorList>
    </citation>
    <scope>NUCLEOTIDE SEQUENCE</scope>
</reference>